<dbReference type="AlphaFoldDB" id="A0A9W9G458"/>
<dbReference type="EMBL" id="JAPMSZ010000002">
    <property type="protein sequence ID" value="KAJ5111709.1"/>
    <property type="molecule type" value="Genomic_DNA"/>
</dbReference>
<name>A0A9W9G458_9EURO</name>
<dbReference type="PANTHER" id="PTHR46411:SF3">
    <property type="entry name" value="AAA+ ATPASE DOMAIN-CONTAINING PROTEIN"/>
    <property type="match status" value="1"/>
</dbReference>
<feature type="domain" description="AAA+ ATPase" evidence="2">
    <location>
        <begin position="587"/>
        <end position="715"/>
    </location>
</feature>
<keyword evidence="4" id="KW-1185">Reference proteome</keyword>
<dbReference type="Gene3D" id="3.40.50.300">
    <property type="entry name" value="P-loop containing nucleotide triphosphate hydrolases"/>
    <property type="match status" value="1"/>
</dbReference>
<dbReference type="InterPro" id="IPR003593">
    <property type="entry name" value="AAA+_ATPase"/>
</dbReference>
<dbReference type="Pfam" id="PF22942">
    <property type="entry name" value="DUF7025"/>
    <property type="match status" value="1"/>
</dbReference>
<dbReference type="InterPro" id="IPR003959">
    <property type="entry name" value="ATPase_AAA_core"/>
</dbReference>
<evidence type="ECO:0000313" key="3">
    <source>
        <dbReference type="EMBL" id="KAJ5111709.1"/>
    </source>
</evidence>
<dbReference type="PANTHER" id="PTHR46411">
    <property type="entry name" value="FAMILY ATPASE, PUTATIVE-RELATED"/>
    <property type="match status" value="1"/>
</dbReference>
<sequence length="810" mass="91624">MASAQEIAKTSSSPCPQGLTPPDSPTMGSAAPHSSMKDLMHLVDAYAKVVSGLINREPPPNTPVTQDLCPLGPDVVRLKQLLERASVELSQAAEPSQSCFPDNEQADKVQVADALDTPISQDQSSAGLDVVRLKKLLVKLIRDNYPSVDLDPIRTTSDDYESFKGWAQESTPQFKKIVETWDKGACKYKIAESVESSNDQHDLAKYEFVVRERIDRKSEEVTTYIDIKSEWLRDILRRVLQNIKAISLMENEPSIEQNILFHFLAELEECADGLKNDPKFDMKHLKHLSLLIEHLKHTYTSTSQRLHSMLEHSHITYDLLWALFKPGSHVFATCFGTGEPRCVVFDAGQEMTQDDITFFNLECRFLDYDGVRFGEAGVFLRILKYRGSKPIKELEAFPICYYPNHEQIRTDLIKRGQKFCDLAGSHIQHCNGSAFFMKNGKPIKLKINSRVGVDAASFRKMQPNYSRPRLHDIWAKDGISVVDLDIPFRNDHEQEKEKMQEGSVDAHQMGESDLLICCPTVCCFIFKEKMFLECAVGALTDVQWSPGSFECLKIPSKTKELLSSLAKTRLDLVPTLPFDDIIDGKGRGLNILLHGPPGVGKTFTVEATAERFNLPLYSISAGELVVDHGDSNALEQQLETIFTIAKHFNAVLLLDEADAFMEQRTSYHDNHNRLVTVFLRKLEYYQGILFLTTNRMIQFDEAIISRIHLTIKYQGLTRDFRREIWKNLLSKAQTIQGPAIVGHDELQRLDNFSLNGREIKNLTSIAHALATVDEQPVSYKYLEMAAESNEKLSEKFGQESHVESMGFEVP</sequence>
<dbReference type="InterPro" id="IPR054289">
    <property type="entry name" value="DUF7025"/>
</dbReference>
<protein>
    <submittedName>
        <fullName evidence="3">ATPase AAA-type</fullName>
    </submittedName>
</protein>
<dbReference type="InterPro" id="IPR027417">
    <property type="entry name" value="P-loop_NTPase"/>
</dbReference>
<gene>
    <name evidence="3" type="ORF">NUU61_001339</name>
</gene>
<dbReference type="OrthoDB" id="10042665at2759"/>
<comment type="caution">
    <text evidence="3">The sequence shown here is derived from an EMBL/GenBank/DDBJ whole genome shotgun (WGS) entry which is preliminary data.</text>
</comment>
<dbReference type="Pfam" id="PF00004">
    <property type="entry name" value="AAA"/>
    <property type="match status" value="1"/>
</dbReference>
<reference evidence="3" key="1">
    <citation type="submission" date="2022-11" db="EMBL/GenBank/DDBJ databases">
        <authorList>
            <person name="Petersen C."/>
        </authorList>
    </citation>
    <scope>NUCLEOTIDE SEQUENCE</scope>
    <source>
        <strain evidence="3">IBT 34128</strain>
    </source>
</reference>
<dbReference type="GO" id="GO:0016887">
    <property type="term" value="F:ATP hydrolysis activity"/>
    <property type="evidence" value="ECO:0007669"/>
    <property type="project" value="InterPro"/>
</dbReference>
<dbReference type="RefSeq" id="XP_056515188.1">
    <property type="nucleotide sequence ID" value="XM_056651921.1"/>
</dbReference>
<reference evidence="3" key="2">
    <citation type="journal article" date="2023" name="IMA Fungus">
        <title>Comparative genomic study of the Penicillium genus elucidates a diverse pangenome and 15 lateral gene transfer events.</title>
        <authorList>
            <person name="Petersen C."/>
            <person name="Sorensen T."/>
            <person name="Nielsen M.R."/>
            <person name="Sondergaard T.E."/>
            <person name="Sorensen J.L."/>
            <person name="Fitzpatrick D.A."/>
            <person name="Frisvad J.C."/>
            <person name="Nielsen K.L."/>
        </authorList>
    </citation>
    <scope>NUCLEOTIDE SEQUENCE</scope>
    <source>
        <strain evidence="3">IBT 34128</strain>
    </source>
</reference>
<dbReference type="CDD" id="cd19481">
    <property type="entry name" value="RecA-like_protease"/>
    <property type="match status" value="1"/>
</dbReference>
<dbReference type="SUPFAM" id="SSF52540">
    <property type="entry name" value="P-loop containing nucleoside triphosphate hydrolases"/>
    <property type="match status" value="1"/>
</dbReference>
<accession>A0A9W9G458</accession>
<evidence type="ECO:0000259" key="2">
    <source>
        <dbReference type="SMART" id="SM00382"/>
    </source>
</evidence>
<feature type="region of interest" description="Disordered" evidence="1">
    <location>
        <begin position="1"/>
        <end position="33"/>
    </location>
</feature>
<organism evidence="3 4">
    <name type="scientific">Penicillium alfredii</name>
    <dbReference type="NCBI Taxonomy" id="1506179"/>
    <lineage>
        <taxon>Eukaryota</taxon>
        <taxon>Fungi</taxon>
        <taxon>Dikarya</taxon>
        <taxon>Ascomycota</taxon>
        <taxon>Pezizomycotina</taxon>
        <taxon>Eurotiomycetes</taxon>
        <taxon>Eurotiomycetidae</taxon>
        <taxon>Eurotiales</taxon>
        <taxon>Aspergillaceae</taxon>
        <taxon>Penicillium</taxon>
    </lineage>
</organism>
<proteinExistence type="predicted"/>
<evidence type="ECO:0000256" key="1">
    <source>
        <dbReference type="SAM" id="MobiDB-lite"/>
    </source>
</evidence>
<dbReference type="Proteomes" id="UP001141434">
    <property type="component" value="Unassembled WGS sequence"/>
</dbReference>
<evidence type="ECO:0000313" key="4">
    <source>
        <dbReference type="Proteomes" id="UP001141434"/>
    </source>
</evidence>
<dbReference type="SMART" id="SM00382">
    <property type="entry name" value="AAA"/>
    <property type="match status" value="1"/>
</dbReference>
<dbReference type="GO" id="GO:0005524">
    <property type="term" value="F:ATP binding"/>
    <property type="evidence" value="ECO:0007669"/>
    <property type="project" value="InterPro"/>
</dbReference>
<dbReference type="GeneID" id="81391089"/>